<dbReference type="Gene3D" id="3.40.50.2300">
    <property type="match status" value="2"/>
</dbReference>
<dbReference type="InterPro" id="IPR028082">
    <property type="entry name" value="Peripla_BP_I"/>
</dbReference>
<dbReference type="Gene3D" id="1.10.260.40">
    <property type="entry name" value="lambda repressor-like DNA-binding domains"/>
    <property type="match status" value="1"/>
</dbReference>
<evidence type="ECO:0000256" key="2">
    <source>
        <dbReference type="ARBA" id="ARBA00023125"/>
    </source>
</evidence>
<evidence type="ECO:0000259" key="4">
    <source>
        <dbReference type="PROSITE" id="PS50932"/>
    </source>
</evidence>
<dbReference type="EMBL" id="JAERWK010000014">
    <property type="protein sequence ID" value="MBM9467834.1"/>
    <property type="molecule type" value="Genomic_DNA"/>
</dbReference>
<keyword evidence="3" id="KW-0804">Transcription</keyword>
<keyword evidence="6" id="KW-1185">Reference proteome</keyword>
<comment type="caution">
    <text evidence="5">The sequence shown here is derived from an EMBL/GenBank/DDBJ whole genome shotgun (WGS) entry which is preliminary data.</text>
</comment>
<dbReference type="GO" id="GO:0000976">
    <property type="term" value="F:transcription cis-regulatory region binding"/>
    <property type="evidence" value="ECO:0007669"/>
    <property type="project" value="TreeGrafter"/>
</dbReference>
<dbReference type="GO" id="GO:0003700">
    <property type="term" value="F:DNA-binding transcription factor activity"/>
    <property type="evidence" value="ECO:0007669"/>
    <property type="project" value="TreeGrafter"/>
</dbReference>
<proteinExistence type="predicted"/>
<evidence type="ECO:0000256" key="1">
    <source>
        <dbReference type="ARBA" id="ARBA00023015"/>
    </source>
</evidence>
<dbReference type="PROSITE" id="PS50932">
    <property type="entry name" value="HTH_LACI_2"/>
    <property type="match status" value="1"/>
</dbReference>
<evidence type="ECO:0000313" key="5">
    <source>
        <dbReference type="EMBL" id="MBM9467834.1"/>
    </source>
</evidence>
<dbReference type="PANTHER" id="PTHR30146">
    <property type="entry name" value="LACI-RELATED TRANSCRIPTIONAL REPRESSOR"/>
    <property type="match status" value="1"/>
</dbReference>
<protein>
    <submittedName>
        <fullName evidence="5">LacI family DNA-binding transcriptional regulator</fullName>
    </submittedName>
</protein>
<dbReference type="InterPro" id="IPR010982">
    <property type="entry name" value="Lambda_DNA-bd_dom_sf"/>
</dbReference>
<dbReference type="SUPFAM" id="SSF53822">
    <property type="entry name" value="Periplasmic binding protein-like I"/>
    <property type="match status" value="1"/>
</dbReference>
<dbReference type="PANTHER" id="PTHR30146:SF109">
    <property type="entry name" value="HTH-TYPE TRANSCRIPTIONAL REGULATOR GALS"/>
    <property type="match status" value="1"/>
</dbReference>
<dbReference type="Pfam" id="PF13377">
    <property type="entry name" value="Peripla_BP_3"/>
    <property type="match status" value="1"/>
</dbReference>
<dbReference type="SMART" id="SM00354">
    <property type="entry name" value="HTH_LACI"/>
    <property type="match status" value="1"/>
</dbReference>
<gene>
    <name evidence="5" type="ORF">JL106_11125</name>
</gene>
<dbReference type="RefSeq" id="WP_205260797.1">
    <property type="nucleotide sequence ID" value="NZ_JAERWK010000014.1"/>
</dbReference>
<dbReference type="InterPro" id="IPR000843">
    <property type="entry name" value="HTH_LacI"/>
</dbReference>
<accession>A0A938YGS3</accession>
<organism evidence="5 6">
    <name type="scientific">Nakamurella leprariae</name>
    <dbReference type="NCBI Taxonomy" id="2803911"/>
    <lineage>
        <taxon>Bacteria</taxon>
        <taxon>Bacillati</taxon>
        <taxon>Actinomycetota</taxon>
        <taxon>Actinomycetes</taxon>
        <taxon>Nakamurellales</taxon>
        <taxon>Nakamurellaceae</taxon>
        <taxon>Nakamurella</taxon>
    </lineage>
</organism>
<feature type="domain" description="HTH lacI-type" evidence="4">
    <location>
        <begin position="3"/>
        <end position="59"/>
    </location>
</feature>
<dbReference type="InterPro" id="IPR046335">
    <property type="entry name" value="LacI/GalR-like_sensor"/>
</dbReference>
<dbReference type="AlphaFoldDB" id="A0A938YGS3"/>
<dbReference type="CDD" id="cd06267">
    <property type="entry name" value="PBP1_LacI_sugar_binding-like"/>
    <property type="match status" value="1"/>
</dbReference>
<dbReference type="SUPFAM" id="SSF47413">
    <property type="entry name" value="lambda repressor-like DNA-binding domains"/>
    <property type="match status" value="1"/>
</dbReference>
<reference evidence="5" key="1">
    <citation type="submission" date="2021-01" db="EMBL/GenBank/DDBJ databases">
        <title>YIM 132084 draft genome.</title>
        <authorList>
            <person name="An D."/>
        </authorList>
    </citation>
    <scope>NUCLEOTIDE SEQUENCE</scope>
    <source>
        <strain evidence="5">YIM 132084</strain>
    </source>
</reference>
<dbReference type="Proteomes" id="UP000663792">
    <property type="component" value="Unassembled WGS sequence"/>
</dbReference>
<keyword evidence="1" id="KW-0805">Transcription regulation</keyword>
<evidence type="ECO:0000256" key="3">
    <source>
        <dbReference type="ARBA" id="ARBA00023163"/>
    </source>
</evidence>
<dbReference type="Pfam" id="PF00356">
    <property type="entry name" value="LacI"/>
    <property type="match status" value="1"/>
</dbReference>
<evidence type="ECO:0000313" key="6">
    <source>
        <dbReference type="Proteomes" id="UP000663792"/>
    </source>
</evidence>
<dbReference type="CDD" id="cd01392">
    <property type="entry name" value="HTH_LacI"/>
    <property type="match status" value="1"/>
</dbReference>
<name>A0A938YGS3_9ACTN</name>
<sequence>MPARLSEVAALAGVHPATASRALNEATRNKVSADTVLKVRRAAEQLNYSPNPAARSLVTNRTSTVGVIIGDLTVPLFPPLLRGVDDVTSAAGYTALIVNTDNDWSRELARIAALQARRVDGLIVATATSGDQADPRIWSSVAPTVFVVRAPADPLAPTVLSDDSMGVHLAVEHLVAQGHRRIAHVAGPPEISTATARLRAYREALFERGIEVDPALVTTMDSISADAGTEALGRLLDSGAGVTAVLAFNDIVAYGCYRAVRQRGLRCPEDISIVGYSDMNGADLVAPPLTTVHVDHQAMGAEAARMLLGMLSDPGARPPHSVRLPVSLTVRESTAPPRQGVPR</sequence>
<keyword evidence="2 5" id="KW-0238">DNA-binding</keyword>